<feature type="compositionally biased region" description="Basic and acidic residues" evidence="4">
    <location>
        <begin position="1"/>
        <end position="13"/>
    </location>
</feature>
<dbReference type="GO" id="GO:0005634">
    <property type="term" value="C:nucleus"/>
    <property type="evidence" value="ECO:0007669"/>
    <property type="project" value="TreeGrafter"/>
</dbReference>
<dbReference type="SUPFAM" id="SSF52047">
    <property type="entry name" value="RNI-like"/>
    <property type="match status" value="1"/>
</dbReference>
<reference evidence="5 6" key="1">
    <citation type="journal article" date="2012" name="Genome Biol.">
        <title>Genome and low-iron response of an oceanic diatom adapted to chronic iron limitation.</title>
        <authorList>
            <person name="Lommer M."/>
            <person name="Specht M."/>
            <person name="Roy A.S."/>
            <person name="Kraemer L."/>
            <person name="Andreson R."/>
            <person name="Gutowska M.A."/>
            <person name="Wolf J."/>
            <person name="Bergner S.V."/>
            <person name="Schilhabel M.B."/>
            <person name="Klostermeier U.C."/>
            <person name="Beiko R.G."/>
            <person name="Rosenstiel P."/>
            <person name="Hippler M."/>
            <person name="Laroche J."/>
        </authorList>
    </citation>
    <scope>NUCLEOTIDE SEQUENCE [LARGE SCALE GENOMIC DNA]</scope>
    <source>
        <strain evidence="5 6">CCMP1005</strain>
    </source>
</reference>
<dbReference type="Gene3D" id="3.80.10.10">
    <property type="entry name" value="Ribonuclease Inhibitor"/>
    <property type="match status" value="1"/>
</dbReference>
<feature type="region of interest" description="Disordered" evidence="4">
    <location>
        <begin position="1"/>
        <end position="22"/>
    </location>
</feature>
<dbReference type="GO" id="GO:0005829">
    <property type="term" value="C:cytosol"/>
    <property type="evidence" value="ECO:0007669"/>
    <property type="project" value="TreeGrafter"/>
</dbReference>
<proteinExistence type="predicted"/>
<dbReference type="InterPro" id="IPR027038">
    <property type="entry name" value="RanGap"/>
</dbReference>
<evidence type="ECO:0000313" key="5">
    <source>
        <dbReference type="EMBL" id="EJK57832.1"/>
    </source>
</evidence>
<dbReference type="PANTHER" id="PTHR24113">
    <property type="entry name" value="RAN GTPASE-ACTIVATING PROTEIN 1"/>
    <property type="match status" value="1"/>
</dbReference>
<dbReference type="GO" id="GO:0006913">
    <property type="term" value="P:nucleocytoplasmic transport"/>
    <property type="evidence" value="ECO:0007669"/>
    <property type="project" value="TreeGrafter"/>
</dbReference>
<evidence type="ECO:0000256" key="2">
    <source>
        <dbReference type="ARBA" id="ARBA00022614"/>
    </source>
</evidence>
<dbReference type="GO" id="GO:0031267">
    <property type="term" value="F:small GTPase binding"/>
    <property type="evidence" value="ECO:0007669"/>
    <property type="project" value="TreeGrafter"/>
</dbReference>
<accession>K0SH18</accession>
<evidence type="ECO:0000256" key="1">
    <source>
        <dbReference type="ARBA" id="ARBA00022468"/>
    </source>
</evidence>
<dbReference type="GO" id="GO:0005096">
    <property type="term" value="F:GTPase activator activity"/>
    <property type="evidence" value="ECO:0007669"/>
    <property type="project" value="UniProtKB-KW"/>
</dbReference>
<keyword evidence="6" id="KW-1185">Reference proteome</keyword>
<dbReference type="PANTHER" id="PTHR24113:SF12">
    <property type="entry name" value="RAN GTPASE-ACTIVATING PROTEIN 1"/>
    <property type="match status" value="1"/>
</dbReference>
<evidence type="ECO:0000256" key="4">
    <source>
        <dbReference type="SAM" id="MobiDB-lite"/>
    </source>
</evidence>
<dbReference type="InterPro" id="IPR032675">
    <property type="entry name" value="LRR_dom_sf"/>
</dbReference>
<gene>
    <name evidence="5" type="ORF">THAOC_22088</name>
</gene>
<dbReference type="AlphaFoldDB" id="K0SH18"/>
<name>K0SH18_THAOC</name>
<sequence length="352" mass="39269">MEPSRCSRADEGRKRKLDASNNEGSLVASDAMDFKALLDQHSEQMRRMQSQIDGLVAINSALQARLDGQAGSQAQEVFKLKQKCGVLESRRIKDDVETIRNGGEGYCNCLDYYGHSIILHNDALLSHFKELAGAIQLSNKIQRIDIDNIELHPSALEILYPAMEGRMTKIDMRRIIFPGPNVVKCYKIIASSIRRNHALETLKWYSNRIPSDEHADLLIKSIIDNWSIENVLLANCFNQSGANGCRALAALMASGRSFQELDFSENSLWGVDDVATALATNPQLDRLWICGNELNDRDAELIAQALKQNTNLQELNLGDSNMTRTGFEKIGASNLRSFKPECNGILQPYLLG</sequence>
<organism evidence="5 6">
    <name type="scientific">Thalassiosira oceanica</name>
    <name type="common">Marine diatom</name>
    <dbReference type="NCBI Taxonomy" id="159749"/>
    <lineage>
        <taxon>Eukaryota</taxon>
        <taxon>Sar</taxon>
        <taxon>Stramenopiles</taxon>
        <taxon>Ochrophyta</taxon>
        <taxon>Bacillariophyta</taxon>
        <taxon>Coscinodiscophyceae</taxon>
        <taxon>Thalassiosirophycidae</taxon>
        <taxon>Thalassiosirales</taxon>
        <taxon>Thalassiosiraceae</taxon>
        <taxon>Thalassiosira</taxon>
    </lineage>
</organism>
<evidence type="ECO:0000313" key="6">
    <source>
        <dbReference type="Proteomes" id="UP000266841"/>
    </source>
</evidence>
<protein>
    <submittedName>
        <fullName evidence="5">Uncharacterized protein</fullName>
    </submittedName>
</protein>
<comment type="caution">
    <text evidence="5">The sequence shown here is derived from an EMBL/GenBank/DDBJ whole genome shotgun (WGS) entry which is preliminary data.</text>
</comment>
<evidence type="ECO:0000256" key="3">
    <source>
        <dbReference type="ARBA" id="ARBA00022737"/>
    </source>
</evidence>
<dbReference type="EMBL" id="AGNL01026929">
    <property type="protein sequence ID" value="EJK57832.1"/>
    <property type="molecule type" value="Genomic_DNA"/>
</dbReference>
<dbReference type="eggNOG" id="ENOG502S6XN">
    <property type="taxonomic scope" value="Eukaryota"/>
</dbReference>
<dbReference type="Proteomes" id="UP000266841">
    <property type="component" value="Unassembled WGS sequence"/>
</dbReference>
<dbReference type="GO" id="GO:0048471">
    <property type="term" value="C:perinuclear region of cytoplasm"/>
    <property type="evidence" value="ECO:0007669"/>
    <property type="project" value="TreeGrafter"/>
</dbReference>
<keyword evidence="2" id="KW-0433">Leucine-rich repeat</keyword>
<keyword evidence="3" id="KW-0677">Repeat</keyword>
<keyword evidence="1" id="KW-0343">GTPase activation</keyword>
<dbReference type="OrthoDB" id="120976at2759"/>